<sequence length="85" mass="8772">METYDVRCLLTRAIAFARLREEAGNMPAASPFFALAGSGDCGAGRFLLGGESPSSSSDGDSLTTTFTIQPVGVDVLLRGGVAMVN</sequence>
<evidence type="ECO:0000313" key="1">
    <source>
        <dbReference type="EMBL" id="KAK3256162.1"/>
    </source>
</evidence>
<comment type="caution">
    <text evidence="1">The sequence shown here is derived from an EMBL/GenBank/DDBJ whole genome shotgun (WGS) entry which is preliminary data.</text>
</comment>
<reference evidence="1 2" key="1">
    <citation type="journal article" date="2015" name="Genome Biol. Evol.">
        <title>Comparative Genomics of a Bacterivorous Green Alga Reveals Evolutionary Causalities and Consequences of Phago-Mixotrophic Mode of Nutrition.</title>
        <authorList>
            <person name="Burns J.A."/>
            <person name="Paasch A."/>
            <person name="Narechania A."/>
            <person name="Kim E."/>
        </authorList>
    </citation>
    <scope>NUCLEOTIDE SEQUENCE [LARGE SCALE GENOMIC DNA]</scope>
    <source>
        <strain evidence="1 2">PLY_AMNH</strain>
    </source>
</reference>
<dbReference type="EMBL" id="LGRX02021923">
    <property type="protein sequence ID" value="KAK3256162.1"/>
    <property type="molecule type" value="Genomic_DNA"/>
</dbReference>
<protein>
    <submittedName>
        <fullName evidence="1">Uncharacterized protein</fullName>
    </submittedName>
</protein>
<dbReference type="Proteomes" id="UP001190700">
    <property type="component" value="Unassembled WGS sequence"/>
</dbReference>
<organism evidence="1 2">
    <name type="scientific">Cymbomonas tetramitiformis</name>
    <dbReference type="NCBI Taxonomy" id="36881"/>
    <lineage>
        <taxon>Eukaryota</taxon>
        <taxon>Viridiplantae</taxon>
        <taxon>Chlorophyta</taxon>
        <taxon>Pyramimonadophyceae</taxon>
        <taxon>Pyramimonadales</taxon>
        <taxon>Pyramimonadaceae</taxon>
        <taxon>Cymbomonas</taxon>
    </lineage>
</organism>
<proteinExistence type="predicted"/>
<dbReference type="AlphaFoldDB" id="A0AAE0FAJ6"/>
<name>A0AAE0FAJ6_9CHLO</name>
<accession>A0AAE0FAJ6</accession>
<keyword evidence="2" id="KW-1185">Reference proteome</keyword>
<evidence type="ECO:0000313" key="2">
    <source>
        <dbReference type="Proteomes" id="UP001190700"/>
    </source>
</evidence>
<gene>
    <name evidence="1" type="ORF">CYMTET_34690</name>
</gene>